<keyword evidence="4" id="KW-0862">Zinc</keyword>
<name>A0A9R0Z7C7_TRITD</name>
<dbReference type="SUPFAM" id="SSF57850">
    <property type="entry name" value="RING/U-box"/>
    <property type="match status" value="1"/>
</dbReference>
<keyword evidence="5" id="KW-0472">Membrane</keyword>
<reference evidence="9 10" key="1">
    <citation type="submission" date="2017-09" db="EMBL/GenBank/DDBJ databases">
        <authorList>
            <consortium name="International Durum Wheat Genome Sequencing Consortium (IDWGSC)"/>
            <person name="Milanesi L."/>
        </authorList>
    </citation>
    <scope>NUCLEOTIDE SEQUENCE [LARGE SCALE GENOMIC DNA]</scope>
    <source>
        <strain evidence="10">cv. Svevo</strain>
    </source>
</reference>
<feature type="compositionally biased region" description="Basic residues" evidence="7">
    <location>
        <begin position="34"/>
        <end position="53"/>
    </location>
</feature>
<evidence type="ECO:0000256" key="7">
    <source>
        <dbReference type="SAM" id="MobiDB-lite"/>
    </source>
</evidence>
<evidence type="ECO:0000256" key="4">
    <source>
        <dbReference type="ARBA" id="ARBA00022833"/>
    </source>
</evidence>
<gene>
    <name evidence="9" type="ORF">TRITD_7Av1G062700</name>
</gene>
<dbReference type="PANTHER" id="PTHR46151">
    <property type="entry name" value="NEP1-INTERACTING PROTEIN-LIKE 2"/>
    <property type="match status" value="1"/>
</dbReference>
<dbReference type="Gramene" id="TRITD7Av1G062700.1">
    <property type="protein sequence ID" value="TRITD7Av1G062700.1"/>
    <property type="gene ID" value="TRITD7Av1G062700"/>
</dbReference>
<dbReference type="PANTHER" id="PTHR46151:SF6">
    <property type="entry name" value="OS06G0231600 PROTEIN"/>
    <property type="match status" value="1"/>
</dbReference>
<dbReference type="EMBL" id="LT934123">
    <property type="protein sequence ID" value="VAI72349.1"/>
    <property type="molecule type" value="Genomic_DNA"/>
</dbReference>
<evidence type="ECO:0000256" key="6">
    <source>
        <dbReference type="PROSITE-ProRule" id="PRU00175"/>
    </source>
</evidence>
<proteinExistence type="predicted"/>
<evidence type="ECO:0000256" key="3">
    <source>
        <dbReference type="ARBA" id="ARBA00022771"/>
    </source>
</evidence>
<evidence type="ECO:0000313" key="9">
    <source>
        <dbReference type="EMBL" id="VAI72349.1"/>
    </source>
</evidence>
<organism evidence="9 10">
    <name type="scientific">Triticum turgidum subsp. durum</name>
    <name type="common">Durum wheat</name>
    <name type="synonym">Triticum durum</name>
    <dbReference type="NCBI Taxonomy" id="4567"/>
    <lineage>
        <taxon>Eukaryota</taxon>
        <taxon>Viridiplantae</taxon>
        <taxon>Streptophyta</taxon>
        <taxon>Embryophyta</taxon>
        <taxon>Tracheophyta</taxon>
        <taxon>Spermatophyta</taxon>
        <taxon>Magnoliopsida</taxon>
        <taxon>Liliopsida</taxon>
        <taxon>Poales</taxon>
        <taxon>Poaceae</taxon>
        <taxon>BOP clade</taxon>
        <taxon>Pooideae</taxon>
        <taxon>Triticodae</taxon>
        <taxon>Triticeae</taxon>
        <taxon>Triticinae</taxon>
        <taxon>Triticum</taxon>
    </lineage>
</organism>
<feature type="compositionally biased region" description="Acidic residues" evidence="7">
    <location>
        <begin position="14"/>
        <end position="23"/>
    </location>
</feature>
<evidence type="ECO:0000259" key="8">
    <source>
        <dbReference type="PROSITE" id="PS50089"/>
    </source>
</evidence>
<feature type="region of interest" description="Disordered" evidence="7">
    <location>
        <begin position="1"/>
        <end position="87"/>
    </location>
</feature>
<evidence type="ECO:0000313" key="10">
    <source>
        <dbReference type="Proteomes" id="UP000324705"/>
    </source>
</evidence>
<dbReference type="AlphaFoldDB" id="A0A9R0Z7C7"/>
<dbReference type="PROSITE" id="PS50089">
    <property type="entry name" value="ZF_RING_2"/>
    <property type="match status" value="1"/>
</dbReference>
<dbReference type="InterPro" id="IPR013083">
    <property type="entry name" value="Znf_RING/FYVE/PHD"/>
</dbReference>
<dbReference type="InterPro" id="IPR001841">
    <property type="entry name" value="Znf_RING"/>
</dbReference>
<feature type="domain" description="RING-type" evidence="8">
    <location>
        <begin position="329"/>
        <end position="370"/>
    </location>
</feature>
<dbReference type="GO" id="GO:0008270">
    <property type="term" value="F:zinc ion binding"/>
    <property type="evidence" value="ECO:0007669"/>
    <property type="project" value="UniProtKB-KW"/>
</dbReference>
<dbReference type="Pfam" id="PF13639">
    <property type="entry name" value="zf-RING_2"/>
    <property type="match status" value="1"/>
</dbReference>
<keyword evidence="2" id="KW-0479">Metal-binding</keyword>
<dbReference type="GO" id="GO:0016020">
    <property type="term" value="C:membrane"/>
    <property type="evidence" value="ECO:0007669"/>
    <property type="project" value="UniProtKB-SubCell"/>
</dbReference>
<evidence type="ECO:0000256" key="2">
    <source>
        <dbReference type="ARBA" id="ARBA00022723"/>
    </source>
</evidence>
<sequence>MEQGSFFSGGGGDADWDDDGDEPPEVRTEVRVRSMNRRRREQTHNRSTNRQRQRGASVLKSPGIQICTNVENGTEPRKSLSNGHQQAAAKRRLVSGLRHASSPHPLPCRRATLLLYAPASAHATADAVLSFGAEASCPWIVMEAATGEAIPPRHPASAAAEQERPAPPYLPRLVAGVLSGVLTGLFAVAGGLTGAVTGALAGRASDSGVLRGAGLGAFAGAVLSIEVLEASRAYWCADRSTPQSTSSMVRTGDFVDQLLHARFVGEQYEPSVYMSYRWQVGIAEFGNDDPYDITGEVSSDGLSQDNLKKLPYHVVIDQKQEPAGENLSCPICLQDIMTGEMARRLPKCCHTFHQPCVDKWLIGHGHGSVCFALGIWDISPIATNSYEMVLVALMNDSTQKSINDLGLFYLLLAVMRTGCWIISK</sequence>
<dbReference type="Proteomes" id="UP000324705">
    <property type="component" value="Chromosome 7A"/>
</dbReference>
<protein>
    <recommendedName>
        <fullName evidence="8">RING-type domain-containing protein</fullName>
    </recommendedName>
</protein>
<evidence type="ECO:0000256" key="5">
    <source>
        <dbReference type="ARBA" id="ARBA00023136"/>
    </source>
</evidence>
<dbReference type="OMA" id="GIWDISP"/>
<accession>A0A9R0Z7C7</accession>
<keyword evidence="10" id="KW-1185">Reference proteome</keyword>
<dbReference type="Gene3D" id="3.30.40.10">
    <property type="entry name" value="Zinc/RING finger domain, C3HC4 (zinc finger)"/>
    <property type="match status" value="1"/>
</dbReference>
<comment type="subcellular location">
    <subcellularLocation>
        <location evidence="1">Membrane</location>
    </subcellularLocation>
</comment>
<evidence type="ECO:0000256" key="1">
    <source>
        <dbReference type="ARBA" id="ARBA00004370"/>
    </source>
</evidence>
<keyword evidence="3 6" id="KW-0863">Zinc-finger</keyword>